<dbReference type="Proteomes" id="UP000040453">
    <property type="component" value="Unassembled WGS sequence"/>
</dbReference>
<gene>
    <name evidence="2" type="ORF">BN997_02844</name>
</gene>
<dbReference type="InterPro" id="IPR046914">
    <property type="entry name" value="ABC-3C_CTD6"/>
</dbReference>
<dbReference type="Pfam" id="PF20282">
    <property type="entry name" value="CTD6"/>
    <property type="match status" value="1"/>
</dbReference>
<dbReference type="STRING" id="545501.BN997_02844"/>
<feature type="domain" description="ABC-three component systems C-terminal" evidence="1">
    <location>
        <begin position="235"/>
        <end position="368"/>
    </location>
</feature>
<proteinExistence type="predicted"/>
<evidence type="ECO:0000313" key="2">
    <source>
        <dbReference type="EMBL" id="CEI82955.1"/>
    </source>
</evidence>
<keyword evidence="3" id="KW-1185">Reference proteome</keyword>
<dbReference type="AlphaFoldDB" id="A0A0A1MC72"/>
<reference evidence="2 3" key="1">
    <citation type="submission" date="2014-11" db="EMBL/GenBank/DDBJ databases">
        <authorList>
            <person name="Urmite Genomes Urmite Genomes"/>
        </authorList>
    </citation>
    <scope>NUCLEOTIDE SEQUENCE [LARGE SCALE GENOMIC DNA]</scope>
    <source>
        <strain evidence="2 3">Oc5</strain>
    </source>
</reference>
<evidence type="ECO:0000259" key="1">
    <source>
        <dbReference type="Pfam" id="PF20282"/>
    </source>
</evidence>
<name>A0A0A1MC72_9BACI</name>
<dbReference type="OrthoDB" id="3242664at2"/>
<accession>A0A0A1MC72</accession>
<evidence type="ECO:0000313" key="3">
    <source>
        <dbReference type="Proteomes" id="UP000040453"/>
    </source>
</evidence>
<dbReference type="RefSeq" id="WP_052485016.1">
    <property type="nucleotide sequence ID" value="NZ_CDGG01000001.1"/>
</dbReference>
<dbReference type="EMBL" id="CDGG01000001">
    <property type="protein sequence ID" value="CEI82955.1"/>
    <property type="molecule type" value="Genomic_DNA"/>
</dbReference>
<protein>
    <recommendedName>
        <fullName evidence="1">ABC-three component systems C-terminal domain-containing protein</fullName>
    </recommendedName>
</protein>
<organism evidence="2 3">
    <name type="scientific">Oceanobacillus oncorhynchi</name>
    <dbReference type="NCBI Taxonomy" id="545501"/>
    <lineage>
        <taxon>Bacteria</taxon>
        <taxon>Bacillati</taxon>
        <taxon>Bacillota</taxon>
        <taxon>Bacilli</taxon>
        <taxon>Bacillales</taxon>
        <taxon>Bacillaceae</taxon>
        <taxon>Oceanobacillus</taxon>
    </lineage>
</organism>
<sequence length="374" mass="43359">MTNLKKEVPIRKPEPKYMLTNQDVTFGSAINPIKRMDIFSPDEFEMFIELWATETLSHEYRKIVRCGGAGDMGRDVIAYINTDDDESVVWDNYQCKHYNTPLTPGNIWIEIGKLCYFTYIGEFTLPSNYYFVCQKGVGNSVNKLLEKPEELKRQFISEWDKHCKNKISKNKSIELSEEFLTHINNIDFKIFNHKTPLELIKSFEGTLSFASIFGGGLKKKREIPPKPPASIQDSENVYISKLFTAYEDSFQKSGQVEIDESELSNYPKLKNHFERQRVYYFTASTLLDLERDTRPNNNNIVTSLKDDVYNDIIDTLESEFDDGFKRLRAVTDRARLMNLSSHPLSSVVRADDTHGICHHLANENRIDWVDNDDK</sequence>